<dbReference type="PANTHER" id="PTHR34583">
    <property type="entry name" value="ANTIPORTER SUBUNIT MNHC2-RELATED"/>
    <property type="match status" value="1"/>
</dbReference>
<evidence type="ECO:0000256" key="5">
    <source>
        <dbReference type="ARBA" id="ARBA00022989"/>
    </source>
</evidence>
<dbReference type="InterPro" id="IPR050601">
    <property type="entry name" value="CPA3_antiporter_subunitC"/>
</dbReference>
<evidence type="ECO:0000256" key="4">
    <source>
        <dbReference type="ARBA" id="ARBA00022692"/>
    </source>
</evidence>
<evidence type="ECO:0000256" key="1">
    <source>
        <dbReference type="ARBA" id="ARBA00004651"/>
    </source>
</evidence>
<evidence type="ECO:0000256" key="3">
    <source>
        <dbReference type="ARBA" id="ARBA00022475"/>
    </source>
</evidence>
<evidence type="ECO:0000313" key="9">
    <source>
        <dbReference type="Proteomes" id="UP000502894"/>
    </source>
</evidence>
<reference evidence="8" key="1">
    <citation type="journal article" date="2020" name="Microbiol. Resour. Announc.">
        <title>Complete Genome Sequence of Novel Psychrotolerant Legionella Strain TUM19329, Isolated from Antarctic Lake Sediment.</title>
        <authorList>
            <person name="Shimada S."/>
            <person name="Nakai R."/>
            <person name="Aoki K."/>
            <person name="Shimoeda N."/>
            <person name="Ohno G."/>
            <person name="Miyazaki Y."/>
            <person name="Kudoh S."/>
            <person name="Imura S."/>
            <person name="Watanabe K."/>
            <person name="Ishii Y."/>
            <person name="Tateda K."/>
        </authorList>
    </citation>
    <scope>NUCLEOTIDE SEQUENCE [LARGE SCALE GENOMIC DNA]</scope>
    <source>
        <strain evidence="8">TUM19329</strain>
    </source>
</reference>
<dbReference type="Proteomes" id="UP000502894">
    <property type="component" value="Chromosome"/>
</dbReference>
<dbReference type="RefSeq" id="WP_173237294.1">
    <property type="nucleotide sequence ID" value="NZ_AP022839.1"/>
</dbReference>
<dbReference type="AlphaFoldDB" id="A0A6F8T6K8"/>
<organism evidence="8 9">
    <name type="scientific">Legionella antarctica</name>
    <dbReference type="NCBI Taxonomy" id="2708020"/>
    <lineage>
        <taxon>Bacteria</taxon>
        <taxon>Pseudomonadati</taxon>
        <taxon>Pseudomonadota</taxon>
        <taxon>Gammaproteobacteria</taxon>
        <taxon>Legionellales</taxon>
        <taxon>Legionellaceae</taxon>
        <taxon>Legionella</taxon>
    </lineage>
</organism>
<dbReference type="PANTHER" id="PTHR34583:SF2">
    <property type="entry name" value="ANTIPORTER SUBUNIT MNHC2-RELATED"/>
    <property type="match status" value="1"/>
</dbReference>
<dbReference type="Pfam" id="PF00420">
    <property type="entry name" value="Oxidored_q2"/>
    <property type="match status" value="1"/>
</dbReference>
<evidence type="ECO:0000256" key="2">
    <source>
        <dbReference type="ARBA" id="ARBA00010388"/>
    </source>
</evidence>
<keyword evidence="6 7" id="KW-0472">Membrane</keyword>
<keyword evidence="4 7" id="KW-0812">Transmembrane</keyword>
<dbReference type="KEGG" id="lant:TUM19329_21480"/>
<feature type="transmembrane region" description="Helical" evidence="7">
    <location>
        <begin position="28"/>
        <end position="50"/>
    </location>
</feature>
<dbReference type="Gene3D" id="1.10.287.3510">
    <property type="match status" value="1"/>
</dbReference>
<evidence type="ECO:0000313" key="8">
    <source>
        <dbReference type="EMBL" id="BCA95787.1"/>
    </source>
</evidence>
<evidence type="ECO:0000256" key="7">
    <source>
        <dbReference type="SAM" id="Phobius"/>
    </source>
</evidence>
<name>A0A6F8T6K8_9GAMM</name>
<proteinExistence type="inferred from homology"/>
<gene>
    <name evidence="8" type="ORF">TUM19329_21480</name>
</gene>
<feature type="transmembrane region" description="Helical" evidence="7">
    <location>
        <begin position="6"/>
        <end position="21"/>
    </location>
</feature>
<accession>A0A6F8T6K8</accession>
<sequence length="125" mass="13668">MTDMICWLIGSLISISIYLILSPQIMRWLFGIVILSSTINLVIFVAGRLFSQNPAFIPVGAQASDAQLANPLPQALILTAIVISFGLLAFALVLVRKVWRTFDTTNSDLLGYSDGNHSKTVKDKS</sequence>
<comment type="similarity">
    <text evidence="2">Belongs to the CPA3 antiporters (TC 2.A.63) subunit C family.</text>
</comment>
<comment type="subcellular location">
    <subcellularLocation>
        <location evidence="1">Cell membrane</location>
        <topology evidence="1">Multi-pass membrane protein</topology>
    </subcellularLocation>
</comment>
<keyword evidence="9" id="KW-1185">Reference proteome</keyword>
<dbReference type="InterPro" id="IPR039428">
    <property type="entry name" value="NUOK/Mnh_C1-like"/>
</dbReference>
<evidence type="ECO:0000256" key="6">
    <source>
        <dbReference type="ARBA" id="ARBA00023136"/>
    </source>
</evidence>
<feature type="transmembrane region" description="Helical" evidence="7">
    <location>
        <begin position="75"/>
        <end position="95"/>
    </location>
</feature>
<keyword evidence="3" id="KW-1003">Cell membrane</keyword>
<keyword evidence="5 7" id="KW-1133">Transmembrane helix</keyword>
<protein>
    <submittedName>
        <fullName evidence="8">Sodium:proton antiporter</fullName>
    </submittedName>
</protein>
<dbReference type="EMBL" id="AP022839">
    <property type="protein sequence ID" value="BCA95787.1"/>
    <property type="molecule type" value="Genomic_DNA"/>
</dbReference>
<dbReference type="GO" id="GO:0005886">
    <property type="term" value="C:plasma membrane"/>
    <property type="evidence" value="ECO:0007669"/>
    <property type="project" value="UniProtKB-SubCell"/>
</dbReference>